<name>A0A7T4PGZ5_9ACTN</name>
<dbReference type="EMBL" id="CP065959">
    <property type="protein sequence ID" value="QQC89844.1"/>
    <property type="molecule type" value="Genomic_DNA"/>
</dbReference>
<protein>
    <submittedName>
        <fullName evidence="1">Uncharacterized protein</fullName>
    </submittedName>
</protein>
<evidence type="ECO:0000313" key="2">
    <source>
        <dbReference type="Proteomes" id="UP000596130"/>
    </source>
</evidence>
<sequence length="124" mass="13808">MPDDRPLPHQFDAATKDLTRAVQALPRDPTTPQDFERVEHLVEWISGAAITLKEGTPHPQVELPIGPSYPGTRTDVIRALAAITALVPPPQDAGPEHYAQIRDWAGWLWHATRNVGHRVKDASW</sequence>
<accession>A0A7T4PGZ5</accession>
<dbReference type="AlphaFoldDB" id="A0A7T4PGZ5"/>
<reference evidence="1 2" key="1">
    <citation type="submission" date="2020-12" db="EMBL/GenBank/DDBJ databases">
        <title>Identification and biosynthesis of polyene macrolides produced by Streptomyces alfalfae Men-myco-93-63.</title>
        <authorList>
            <person name="Liu D."/>
            <person name="Li Y."/>
            <person name="Liu L."/>
            <person name="Han X."/>
            <person name="Shen F."/>
        </authorList>
    </citation>
    <scope>NUCLEOTIDE SEQUENCE [LARGE SCALE GENOMIC DNA]</scope>
    <source>
        <strain evidence="1 2">Men-myco-93-63</strain>
    </source>
</reference>
<organism evidence="1 2">
    <name type="scientific">Streptomyces alfalfae</name>
    <dbReference type="NCBI Taxonomy" id="1642299"/>
    <lineage>
        <taxon>Bacteria</taxon>
        <taxon>Bacillati</taxon>
        <taxon>Actinomycetota</taxon>
        <taxon>Actinomycetes</taxon>
        <taxon>Kitasatosporales</taxon>
        <taxon>Streptomycetaceae</taxon>
        <taxon>Streptomyces</taxon>
    </lineage>
</organism>
<dbReference type="RefSeq" id="WP_198502909.1">
    <property type="nucleotide sequence ID" value="NZ_CP065959.1"/>
</dbReference>
<evidence type="ECO:0000313" key="1">
    <source>
        <dbReference type="EMBL" id="QQC89844.1"/>
    </source>
</evidence>
<proteinExistence type="predicted"/>
<gene>
    <name evidence="1" type="ORF">I8755_16555</name>
</gene>
<dbReference type="Proteomes" id="UP000596130">
    <property type="component" value="Chromosome"/>
</dbReference>